<name>A0A914Q2Z1_9BILA</name>
<feature type="compositionally biased region" description="Polar residues" evidence="1">
    <location>
        <begin position="54"/>
        <end position="71"/>
    </location>
</feature>
<evidence type="ECO:0000313" key="2">
    <source>
        <dbReference type="Proteomes" id="UP000887578"/>
    </source>
</evidence>
<keyword evidence="2" id="KW-1185">Reference proteome</keyword>
<feature type="region of interest" description="Disordered" evidence="1">
    <location>
        <begin position="54"/>
        <end position="101"/>
    </location>
</feature>
<feature type="compositionally biased region" description="Polar residues" evidence="1">
    <location>
        <begin position="81"/>
        <end position="93"/>
    </location>
</feature>
<proteinExistence type="predicted"/>
<feature type="region of interest" description="Disordered" evidence="1">
    <location>
        <begin position="1"/>
        <end position="20"/>
    </location>
</feature>
<reference evidence="3" key="1">
    <citation type="submission" date="2022-11" db="UniProtKB">
        <authorList>
            <consortium name="WormBaseParasite"/>
        </authorList>
    </citation>
    <scope>IDENTIFICATION</scope>
</reference>
<evidence type="ECO:0000313" key="3">
    <source>
        <dbReference type="WBParaSite" id="PDA_v2.g23248.t1"/>
    </source>
</evidence>
<evidence type="ECO:0000256" key="1">
    <source>
        <dbReference type="SAM" id="MobiDB-lite"/>
    </source>
</evidence>
<accession>A0A914Q2Z1</accession>
<sequence>MVKDSSDLTDKEEGGIEKVKKQIFPDSRFVIQNPFEFSRQQENDEKKVPEVAQFKTSQRLINPNQKNCATSNKKDQHSDELTSQTDSQESLSQDVDEQSAI</sequence>
<organism evidence="2 3">
    <name type="scientific">Panagrolaimus davidi</name>
    <dbReference type="NCBI Taxonomy" id="227884"/>
    <lineage>
        <taxon>Eukaryota</taxon>
        <taxon>Metazoa</taxon>
        <taxon>Ecdysozoa</taxon>
        <taxon>Nematoda</taxon>
        <taxon>Chromadorea</taxon>
        <taxon>Rhabditida</taxon>
        <taxon>Tylenchina</taxon>
        <taxon>Panagrolaimomorpha</taxon>
        <taxon>Panagrolaimoidea</taxon>
        <taxon>Panagrolaimidae</taxon>
        <taxon>Panagrolaimus</taxon>
    </lineage>
</organism>
<dbReference type="Proteomes" id="UP000887578">
    <property type="component" value="Unplaced"/>
</dbReference>
<dbReference type="WBParaSite" id="PDA_v2.g23248.t1">
    <property type="protein sequence ID" value="PDA_v2.g23248.t1"/>
    <property type="gene ID" value="PDA_v2.g23248"/>
</dbReference>
<protein>
    <submittedName>
        <fullName evidence="3">Uncharacterized protein</fullName>
    </submittedName>
</protein>
<dbReference type="AlphaFoldDB" id="A0A914Q2Z1"/>